<gene>
    <name evidence="1" type="ORF">DPF_1451</name>
</gene>
<dbReference type="Proteomes" id="UP000095200">
    <property type="component" value="Unassembled WGS sequence"/>
</dbReference>
<organism evidence="1 2">
    <name type="scientific">Desulfoplanes formicivorans</name>
    <dbReference type="NCBI Taxonomy" id="1592317"/>
    <lineage>
        <taxon>Bacteria</taxon>
        <taxon>Pseudomonadati</taxon>
        <taxon>Thermodesulfobacteriota</taxon>
        <taxon>Desulfovibrionia</taxon>
        <taxon>Desulfovibrionales</taxon>
        <taxon>Desulfoplanaceae</taxon>
        <taxon>Desulfoplanes</taxon>
    </lineage>
</organism>
<sequence>MQESGLPLGSMGKVSEECEDRADVWSMGVLAGMPGIVDAPRSCAAGVAAVSCEVVIVTFHCLGDGADKKHKTSLVISG</sequence>
<evidence type="ECO:0000313" key="1">
    <source>
        <dbReference type="EMBL" id="GAU08735.1"/>
    </source>
</evidence>
<comment type="caution">
    <text evidence="1">The sequence shown here is derived from an EMBL/GenBank/DDBJ whole genome shotgun (WGS) entry which is preliminary data.</text>
</comment>
<reference evidence="2" key="1">
    <citation type="submission" date="2016-06" db="EMBL/GenBank/DDBJ databases">
        <title>Draft genome sequence of Desulfoplanes formicivorans strain Pf12B.</title>
        <authorList>
            <person name="Watanabe M."/>
            <person name="Kojima H."/>
            <person name="Fukui M."/>
        </authorList>
    </citation>
    <scope>NUCLEOTIDE SEQUENCE [LARGE SCALE GENOMIC DNA]</scope>
    <source>
        <strain evidence="2">Pf12B</strain>
    </source>
</reference>
<proteinExistence type="predicted"/>
<name>A0A194AHP3_9BACT</name>
<dbReference type="EMBL" id="BDFE01000015">
    <property type="protein sequence ID" value="GAU08735.1"/>
    <property type="molecule type" value="Genomic_DNA"/>
</dbReference>
<evidence type="ECO:0000313" key="2">
    <source>
        <dbReference type="Proteomes" id="UP000095200"/>
    </source>
</evidence>
<keyword evidence="2" id="KW-1185">Reference proteome</keyword>
<protein>
    <submittedName>
        <fullName evidence="1">Uncharacterized protein</fullName>
    </submittedName>
</protein>
<dbReference type="AlphaFoldDB" id="A0A194AHP3"/>
<accession>A0A194AHP3</accession>
<dbReference type="STRING" id="1592317.DPF_1451"/>